<name>A0A0C2E1W5_9BILA</name>
<dbReference type="OrthoDB" id="5871302at2759"/>
<keyword evidence="2" id="KW-1185">Reference proteome</keyword>
<protein>
    <recommendedName>
        <fullName evidence="3">Integrase catalytic domain-containing protein</fullName>
    </recommendedName>
</protein>
<dbReference type="EMBL" id="KN726174">
    <property type="protein sequence ID" value="KIH69357.1"/>
    <property type="molecule type" value="Genomic_DNA"/>
</dbReference>
<dbReference type="Gene3D" id="3.30.420.10">
    <property type="entry name" value="Ribonuclease H-like superfamily/Ribonuclease H"/>
    <property type="match status" value="1"/>
</dbReference>
<dbReference type="Proteomes" id="UP000054047">
    <property type="component" value="Unassembled WGS sequence"/>
</dbReference>
<accession>A0A0C2E1W5</accession>
<evidence type="ECO:0008006" key="3">
    <source>
        <dbReference type="Google" id="ProtNLM"/>
    </source>
</evidence>
<evidence type="ECO:0000313" key="1">
    <source>
        <dbReference type="EMBL" id="KIH69357.1"/>
    </source>
</evidence>
<dbReference type="InterPro" id="IPR012337">
    <property type="entry name" value="RNaseH-like_sf"/>
</dbReference>
<dbReference type="SUPFAM" id="SSF53098">
    <property type="entry name" value="Ribonuclease H-like"/>
    <property type="match status" value="1"/>
</dbReference>
<organism evidence="1 2">
    <name type="scientific">Ancylostoma duodenale</name>
    <dbReference type="NCBI Taxonomy" id="51022"/>
    <lineage>
        <taxon>Eukaryota</taxon>
        <taxon>Metazoa</taxon>
        <taxon>Ecdysozoa</taxon>
        <taxon>Nematoda</taxon>
        <taxon>Chromadorea</taxon>
        <taxon>Rhabditida</taxon>
        <taxon>Rhabditina</taxon>
        <taxon>Rhabditomorpha</taxon>
        <taxon>Strongyloidea</taxon>
        <taxon>Ancylostomatidae</taxon>
        <taxon>Ancylostomatinae</taxon>
        <taxon>Ancylostoma</taxon>
    </lineage>
</organism>
<dbReference type="PANTHER" id="PTHR47331">
    <property type="entry name" value="PHD-TYPE DOMAIN-CONTAINING PROTEIN"/>
    <property type="match status" value="1"/>
</dbReference>
<dbReference type="InterPro" id="IPR036397">
    <property type="entry name" value="RNaseH_sf"/>
</dbReference>
<dbReference type="AlphaFoldDB" id="A0A0C2E1W5"/>
<proteinExistence type="predicted"/>
<evidence type="ECO:0000313" key="2">
    <source>
        <dbReference type="Proteomes" id="UP000054047"/>
    </source>
</evidence>
<gene>
    <name evidence="1" type="ORF">ANCDUO_00306</name>
</gene>
<dbReference type="GO" id="GO:0003676">
    <property type="term" value="F:nucleic acid binding"/>
    <property type="evidence" value="ECO:0007669"/>
    <property type="project" value="InterPro"/>
</dbReference>
<reference evidence="1 2" key="1">
    <citation type="submission" date="2013-12" db="EMBL/GenBank/DDBJ databases">
        <title>Draft genome of the parsitic nematode Ancylostoma duodenale.</title>
        <authorList>
            <person name="Mitreva M."/>
        </authorList>
    </citation>
    <scope>NUCLEOTIDE SEQUENCE [LARGE SCALE GENOMIC DNA]</scope>
    <source>
        <strain evidence="1 2">Zhejiang</strain>
    </source>
</reference>
<sequence>MHAELITDNTTISFINTMRRFMSRRRVPRTITCDNAPTFLLAERILTDSLLKSQADGQIGEFLAIAGITWHKITPCAPWQGGFHERLIKEEKWALNKTPGRRILDEDSLRTVLVEIESCLNYRPLTYREEDPDELNKIVISYSVDKSQDDVDDPNFLPATERARLRTGRDAERGLKTSCEITEKFWQV</sequence>